<dbReference type="PANTHER" id="PTHR47549">
    <property type="entry name" value="GOLGI APPARATUS MEMBRANE PROTEIN TVP38-RELATED"/>
    <property type="match status" value="1"/>
</dbReference>
<keyword evidence="13" id="KW-1185">Reference proteome</keyword>
<gene>
    <name evidence="12" type="ORF">DFH08DRAFT_813880</name>
</gene>
<keyword evidence="8" id="KW-0333">Golgi apparatus</keyword>
<evidence type="ECO:0000256" key="7">
    <source>
        <dbReference type="ARBA" id="ARBA00022989"/>
    </source>
</evidence>
<evidence type="ECO:0000256" key="8">
    <source>
        <dbReference type="ARBA" id="ARBA00023034"/>
    </source>
</evidence>
<feature type="transmembrane region" description="Helical" evidence="10">
    <location>
        <begin position="104"/>
        <end position="123"/>
    </location>
</feature>
<dbReference type="Pfam" id="PF09335">
    <property type="entry name" value="VTT_dom"/>
    <property type="match status" value="1"/>
</dbReference>
<organism evidence="12 13">
    <name type="scientific">Mycena albidolilacea</name>
    <dbReference type="NCBI Taxonomy" id="1033008"/>
    <lineage>
        <taxon>Eukaryota</taxon>
        <taxon>Fungi</taxon>
        <taxon>Dikarya</taxon>
        <taxon>Basidiomycota</taxon>
        <taxon>Agaricomycotina</taxon>
        <taxon>Agaricomycetes</taxon>
        <taxon>Agaricomycetidae</taxon>
        <taxon>Agaricales</taxon>
        <taxon>Marasmiineae</taxon>
        <taxon>Mycenaceae</taxon>
        <taxon>Mycena</taxon>
    </lineage>
</organism>
<evidence type="ECO:0000256" key="2">
    <source>
        <dbReference type="ARBA" id="ARBA00004653"/>
    </source>
</evidence>
<keyword evidence="7 10" id="KW-1133">Transmembrane helix</keyword>
<evidence type="ECO:0000256" key="4">
    <source>
        <dbReference type="ARBA" id="ARBA00013533"/>
    </source>
</evidence>
<accession>A0AAD6ZR65</accession>
<evidence type="ECO:0000259" key="11">
    <source>
        <dbReference type="Pfam" id="PF09335"/>
    </source>
</evidence>
<dbReference type="GO" id="GO:0000139">
    <property type="term" value="C:Golgi membrane"/>
    <property type="evidence" value="ECO:0007669"/>
    <property type="project" value="UniProtKB-SubCell"/>
</dbReference>
<dbReference type="EMBL" id="JARIHO010000032">
    <property type="protein sequence ID" value="KAJ7334847.1"/>
    <property type="molecule type" value="Genomic_DNA"/>
</dbReference>
<protein>
    <recommendedName>
        <fullName evidence="4">Golgi apparatus membrane protein TVP38</fullName>
    </recommendedName>
    <alternativeName>
        <fullName evidence="5">Golgi apparatus membrane protein tvp38</fullName>
    </alternativeName>
</protein>
<feature type="transmembrane region" description="Helical" evidence="10">
    <location>
        <begin position="64"/>
        <end position="84"/>
    </location>
</feature>
<evidence type="ECO:0000256" key="3">
    <source>
        <dbReference type="ARBA" id="ARBA00008640"/>
    </source>
</evidence>
<keyword evidence="9 10" id="KW-0472">Membrane</keyword>
<sequence>MSDKPIIAYPLYDPYPGAPKEHQSSLSLDTQIPLIQDPSRTPSPTEAEFKYLNNVKNKRSVGDWIKAILPVVLVFTALLMISIFHDPIVDALKPFTDWMQRHNLAGAAIIVGAMIIVSFPPLIGHEILAVLCGVTFSFWEGCLVDALGTVLGEVANYFVFKYACSARGRKMEENNIEYGAKFWQGAMAHVVRQGGFWIVLIMRYSAIPAHRPFILCLEFDRRLNHLYNAVSTPIFATVGVPFGIFLAAAVLSVPKAIVPVYVGWTAKDENDGNTTAKIVSKVVLGVAVIITIITMWWINRKMKQSKEGYIYARRKTRQAKTKGGEVYVSVPLNETTHKLNNNNIFDIFLTTPLWDEAGSCSKRKDPGIHIKMPS</sequence>
<evidence type="ECO:0000313" key="13">
    <source>
        <dbReference type="Proteomes" id="UP001218218"/>
    </source>
</evidence>
<feature type="transmembrane region" description="Helical" evidence="10">
    <location>
        <begin position="278"/>
        <end position="298"/>
    </location>
</feature>
<reference evidence="12" key="1">
    <citation type="submission" date="2023-03" db="EMBL/GenBank/DDBJ databases">
        <title>Massive genome expansion in bonnet fungi (Mycena s.s.) driven by repeated elements and novel gene families across ecological guilds.</title>
        <authorList>
            <consortium name="Lawrence Berkeley National Laboratory"/>
            <person name="Harder C.B."/>
            <person name="Miyauchi S."/>
            <person name="Viragh M."/>
            <person name="Kuo A."/>
            <person name="Thoen E."/>
            <person name="Andreopoulos B."/>
            <person name="Lu D."/>
            <person name="Skrede I."/>
            <person name="Drula E."/>
            <person name="Henrissat B."/>
            <person name="Morin E."/>
            <person name="Kohler A."/>
            <person name="Barry K."/>
            <person name="LaButti K."/>
            <person name="Morin E."/>
            <person name="Salamov A."/>
            <person name="Lipzen A."/>
            <person name="Mereny Z."/>
            <person name="Hegedus B."/>
            <person name="Baldrian P."/>
            <person name="Stursova M."/>
            <person name="Weitz H."/>
            <person name="Taylor A."/>
            <person name="Grigoriev I.V."/>
            <person name="Nagy L.G."/>
            <person name="Martin F."/>
            <person name="Kauserud H."/>
        </authorList>
    </citation>
    <scope>NUCLEOTIDE SEQUENCE</scope>
    <source>
        <strain evidence="12">CBHHK002</strain>
    </source>
</reference>
<dbReference type="InterPro" id="IPR032816">
    <property type="entry name" value="VTT_dom"/>
</dbReference>
<dbReference type="PANTHER" id="PTHR47549:SF2">
    <property type="entry name" value="GOLGI APPARATUS MEMBRANE PROTEIN TVP38"/>
    <property type="match status" value="1"/>
</dbReference>
<feature type="transmembrane region" description="Helical" evidence="10">
    <location>
        <begin position="234"/>
        <end position="258"/>
    </location>
</feature>
<evidence type="ECO:0000256" key="6">
    <source>
        <dbReference type="ARBA" id="ARBA00022692"/>
    </source>
</evidence>
<dbReference type="InterPro" id="IPR051076">
    <property type="entry name" value="Golgi_membrane_TVP38/TMEM64"/>
</dbReference>
<evidence type="ECO:0000256" key="10">
    <source>
        <dbReference type="SAM" id="Phobius"/>
    </source>
</evidence>
<feature type="domain" description="VTT" evidence="11">
    <location>
        <begin position="125"/>
        <end position="210"/>
    </location>
</feature>
<comment type="similarity">
    <text evidence="3">Belongs to the TVP38/TMEM64 family.</text>
</comment>
<evidence type="ECO:0000313" key="12">
    <source>
        <dbReference type="EMBL" id="KAJ7334847.1"/>
    </source>
</evidence>
<keyword evidence="6 10" id="KW-0812">Transmembrane</keyword>
<comment type="subcellular location">
    <subcellularLocation>
        <location evidence="2">Golgi apparatus membrane</location>
        <topology evidence="2">Multi-pass membrane protein</topology>
    </subcellularLocation>
</comment>
<dbReference type="AlphaFoldDB" id="A0AAD6ZR65"/>
<evidence type="ECO:0000256" key="9">
    <source>
        <dbReference type="ARBA" id="ARBA00023136"/>
    </source>
</evidence>
<proteinExistence type="inferred from homology"/>
<comment type="caution">
    <text evidence="12">The sequence shown here is derived from an EMBL/GenBank/DDBJ whole genome shotgun (WGS) entry which is preliminary data.</text>
</comment>
<dbReference type="Proteomes" id="UP001218218">
    <property type="component" value="Unassembled WGS sequence"/>
</dbReference>
<evidence type="ECO:0000256" key="1">
    <source>
        <dbReference type="ARBA" id="ARBA00002978"/>
    </source>
</evidence>
<evidence type="ECO:0000256" key="5">
    <source>
        <dbReference type="ARBA" id="ARBA00020673"/>
    </source>
</evidence>
<name>A0AAD6ZR65_9AGAR</name>
<comment type="function">
    <text evidence="1">Golgi membrane protein involved in vesicular trafficking and spindle migration.</text>
</comment>